<evidence type="ECO:0000313" key="12">
    <source>
        <dbReference type="EMBL" id="CTQ73181.1"/>
    </source>
</evidence>
<evidence type="ECO:0000256" key="9">
    <source>
        <dbReference type="ARBA" id="ARBA00023098"/>
    </source>
</evidence>
<evidence type="ECO:0000256" key="6">
    <source>
        <dbReference type="ARBA" id="ARBA00022556"/>
    </source>
</evidence>
<evidence type="ECO:0000256" key="7">
    <source>
        <dbReference type="ARBA" id="ARBA00022676"/>
    </source>
</evidence>
<evidence type="ECO:0000313" key="13">
    <source>
        <dbReference type="Proteomes" id="UP000053235"/>
    </source>
</evidence>
<keyword evidence="6 11" id="KW-0441">Lipid A biosynthesis</keyword>
<evidence type="ECO:0000256" key="8">
    <source>
        <dbReference type="ARBA" id="ARBA00022679"/>
    </source>
</evidence>
<dbReference type="RefSeq" id="WP_055672854.1">
    <property type="nucleotide sequence ID" value="NZ_CXWD01000014.1"/>
</dbReference>
<proteinExistence type="inferred from homology"/>
<dbReference type="PANTHER" id="PTHR30372">
    <property type="entry name" value="LIPID-A-DISACCHARIDE SYNTHASE"/>
    <property type="match status" value="1"/>
</dbReference>
<gene>
    <name evidence="11 12" type="primary">lpxB</name>
    <name evidence="12" type="ORF">LAX5112_03451</name>
</gene>
<keyword evidence="8 11" id="KW-0808">Transferase</keyword>
<dbReference type="HAMAP" id="MF_00392">
    <property type="entry name" value="LpxB"/>
    <property type="match status" value="1"/>
</dbReference>
<dbReference type="GO" id="GO:0008915">
    <property type="term" value="F:lipid-A-disaccharide synthase activity"/>
    <property type="evidence" value="ECO:0007669"/>
    <property type="project" value="UniProtKB-UniRule"/>
</dbReference>
<dbReference type="Gene3D" id="3.40.50.2000">
    <property type="entry name" value="Glycogen Phosphorylase B"/>
    <property type="match status" value="2"/>
</dbReference>
<organism evidence="12 13">
    <name type="scientific">Roseibium alexandrii</name>
    <dbReference type="NCBI Taxonomy" id="388408"/>
    <lineage>
        <taxon>Bacteria</taxon>
        <taxon>Pseudomonadati</taxon>
        <taxon>Pseudomonadota</taxon>
        <taxon>Alphaproteobacteria</taxon>
        <taxon>Hyphomicrobiales</taxon>
        <taxon>Stappiaceae</taxon>
        <taxon>Roseibium</taxon>
    </lineage>
</organism>
<dbReference type="UniPathway" id="UPA00973"/>
<dbReference type="Pfam" id="PF02684">
    <property type="entry name" value="LpxB"/>
    <property type="match status" value="1"/>
</dbReference>
<dbReference type="NCBIfam" id="TIGR00215">
    <property type="entry name" value="lpxB"/>
    <property type="match status" value="1"/>
</dbReference>
<dbReference type="SUPFAM" id="SSF53756">
    <property type="entry name" value="UDP-Glycosyltransferase/glycogen phosphorylase"/>
    <property type="match status" value="1"/>
</dbReference>
<sequence length="398" mass="43103">MTTPMASAMPTVCIVAGEESGDQLGSELIKALNEKLGPRVRYCGVGGERMTSLGLTSFFDMSDVSVMGLSAVLARLPLIIKRVYQTVDAAIAARPDVLIIIDSPDFTHNVAKRVRKRAPHIPVVGYVSPSVWAWRPGRAKKMSVYVDELLALLPFEPAVHNKLGGPRTHYVGHPLSENADLLRPSEGERAPLDADEKVLVVLPGSRGSEITRLLDVFGETVARLKADMPEVRVVLPAVAHLENRIRQGVANWQVQPEIVTGLDAKRAAFRSAHAALAASGTVSLELALAGVPMVVAYKVDWFFRRLNDLNKIFKFASVDSFVLPNIILGTKAIPEFLNDEVQPDVLASLLTSYLTDSPERAAQVAELGRLDDVMRLPDGYSQSAAAADVVIGCLSKNN</sequence>
<dbReference type="Proteomes" id="UP000053235">
    <property type="component" value="Unassembled WGS sequence"/>
</dbReference>
<reference evidence="13" key="1">
    <citation type="submission" date="2015-07" db="EMBL/GenBank/DDBJ databases">
        <authorList>
            <person name="Rodrigo-Torres Lidia"/>
            <person name="Arahal R.David."/>
        </authorList>
    </citation>
    <scope>NUCLEOTIDE SEQUENCE [LARGE SCALE GENOMIC DNA]</scope>
    <source>
        <strain evidence="13">CECT 5112</strain>
    </source>
</reference>
<dbReference type="GO" id="GO:0009245">
    <property type="term" value="P:lipid A biosynthetic process"/>
    <property type="evidence" value="ECO:0007669"/>
    <property type="project" value="UniProtKB-UniRule"/>
</dbReference>
<name>A0A0M7AEY3_9HYPH</name>
<evidence type="ECO:0000256" key="3">
    <source>
        <dbReference type="ARBA" id="ARBA00012687"/>
    </source>
</evidence>
<comment type="pathway">
    <text evidence="11">Bacterial outer membrane biogenesis; LPS lipid A biosynthesis.</text>
</comment>
<dbReference type="PANTHER" id="PTHR30372:SF4">
    <property type="entry name" value="LIPID-A-DISACCHARIDE SYNTHASE, MITOCHONDRIAL-RELATED"/>
    <property type="match status" value="1"/>
</dbReference>
<evidence type="ECO:0000256" key="10">
    <source>
        <dbReference type="ARBA" id="ARBA00048975"/>
    </source>
</evidence>
<dbReference type="STRING" id="388408.LAX5112_03451"/>
<keyword evidence="7 11" id="KW-0328">Glycosyltransferase</keyword>
<accession>A0A0M7AEY3</accession>
<evidence type="ECO:0000256" key="1">
    <source>
        <dbReference type="ARBA" id="ARBA00002056"/>
    </source>
</evidence>
<evidence type="ECO:0000256" key="11">
    <source>
        <dbReference type="HAMAP-Rule" id="MF_00392"/>
    </source>
</evidence>
<dbReference type="EC" id="2.4.1.182" evidence="3 11"/>
<keyword evidence="13" id="KW-1185">Reference proteome</keyword>
<dbReference type="GO" id="GO:0016020">
    <property type="term" value="C:membrane"/>
    <property type="evidence" value="ECO:0007669"/>
    <property type="project" value="GOC"/>
</dbReference>
<comment type="similarity">
    <text evidence="2 11">Belongs to the LpxB family.</text>
</comment>
<dbReference type="AlphaFoldDB" id="A0A0M7AEY3"/>
<comment type="catalytic activity">
    <reaction evidence="10 11">
        <text>a lipid X + a UDP-2-N,3-O-bis[(3R)-3-hydroxyacyl]-alpha-D-glucosamine = a lipid A disaccharide + UDP + H(+)</text>
        <dbReference type="Rhea" id="RHEA:67828"/>
        <dbReference type="ChEBI" id="CHEBI:15378"/>
        <dbReference type="ChEBI" id="CHEBI:58223"/>
        <dbReference type="ChEBI" id="CHEBI:137748"/>
        <dbReference type="ChEBI" id="CHEBI:176338"/>
        <dbReference type="ChEBI" id="CHEBI:176343"/>
        <dbReference type="EC" id="2.4.1.182"/>
    </reaction>
</comment>
<evidence type="ECO:0000256" key="4">
    <source>
        <dbReference type="ARBA" id="ARBA00020902"/>
    </source>
</evidence>
<keyword evidence="9 11" id="KW-0443">Lipid metabolism</keyword>
<comment type="function">
    <text evidence="1 11">Condensation of UDP-2,3-diacylglucosamine and 2,3-diacylglucosamine-1-phosphate to form lipid A disaccharide, a precursor of lipid A, a phosphorylated glycolipid that anchors the lipopolysaccharide to the outer membrane of the cell.</text>
</comment>
<dbReference type="GO" id="GO:0005543">
    <property type="term" value="F:phospholipid binding"/>
    <property type="evidence" value="ECO:0007669"/>
    <property type="project" value="TreeGrafter"/>
</dbReference>
<dbReference type="EMBL" id="CXWD01000014">
    <property type="protein sequence ID" value="CTQ73181.1"/>
    <property type="molecule type" value="Genomic_DNA"/>
</dbReference>
<evidence type="ECO:0000256" key="5">
    <source>
        <dbReference type="ARBA" id="ARBA00022516"/>
    </source>
</evidence>
<dbReference type="InterPro" id="IPR003835">
    <property type="entry name" value="Glyco_trans_19"/>
</dbReference>
<protein>
    <recommendedName>
        <fullName evidence="4 11">Lipid-A-disaccharide synthase</fullName>
        <ecNumber evidence="3 11">2.4.1.182</ecNumber>
    </recommendedName>
</protein>
<evidence type="ECO:0000256" key="2">
    <source>
        <dbReference type="ARBA" id="ARBA00007868"/>
    </source>
</evidence>
<keyword evidence="5 11" id="KW-0444">Lipid biosynthesis</keyword>